<evidence type="ECO:0000313" key="1">
    <source>
        <dbReference type="EMBL" id="MDW6001732.1"/>
    </source>
</evidence>
<dbReference type="Proteomes" id="UP001283366">
    <property type="component" value="Unassembled WGS sequence"/>
</dbReference>
<dbReference type="OrthoDB" id="5767011at2"/>
<organism evidence="2 3">
    <name type="scientific">Vibrio mangrovi</name>
    <dbReference type="NCBI Taxonomy" id="474394"/>
    <lineage>
        <taxon>Bacteria</taxon>
        <taxon>Pseudomonadati</taxon>
        <taxon>Pseudomonadota</taxon>
        <taxon>Gammaproteobacteria</taxon>
        <taxon>Vibrionales</taxon>
        <taxon>Vibrionaceae</taxon>
        <taxon>Vibrio</taxon>
    </lineage>
</organism>
<dbReference type="RefSeq" id="WP_087480301.1">
    <property type="nucleotide sequence ID" value="NZ_AP024883.1"/>
</dbReference>
<evidence type="ECO:0000313" key="3">
    <source>
        <dbReference type="Proteomes" id="UP000196125"/>
    </source>
</evidence>
<dbReference type="EMBL" id="FXXI01000002">
    <property type="protein sequence ID" value="SMS00241.1"/>
    <property type="molecule type" value="Genomic_DNA"/>
</dbReference>
<keyword evidence="4" id="KW-1185">Reference proteome</keyword>
<sequence>MRDHRPTAANELISHSKLKEIQKHAESINQLSKIILPLLPMGTQSYVRVANLRRGHLVLEVASAAIKMKVDYERLQILNHLRSQGFAHLISIDVVINPSIYRTPSSPADKQTTPNPRIISSQTADILKCIADHASPKVRKRLENIAHLAKNKKQS</sequence>
<dbReference type="Proteomes" id="UP000196125">
    <property type="component" value="Unassembled WGS sequence"/>
</dbReference>
<name>A0A1Y6IT82_9VIBR</name>
<evidence type="ECO:0000313" key="4">
    <source>
        <dbReference type="Proteomes" id="UP001283366"/>
    </source>
</evidence>
<reference evidence="2 3" key="1">
    <citation type="submission" date="2017-05" db="EMBL/GenBank/DDBJ databases">
        <authorList>
            <person name="Song R."/>
            <person name="Chenine A.L."/>
            <person name="Ruprecht R.M."/>
        </authorList>
    </citation>
    <scope>NUCLEOTIDE SEQUENCE [LARGE SCALE GENOMIC DNA]</scope>
    <source>
        <strain evidence="2 3">CECT 7927</strain>
    </source>
</reference>
<dbReference type="Pfam" id="PF05258">
    <property type="entry name" value="DciA"/>
    <property type="match status" value="1"/>
</dbReference>
<protein>
    <submittedName>
        <fullName evidence="1">DciA family protein</fullName>
    </submittedName>
</protein>
<accession>A0A1Y6IT82</accession>
<evidence type="ECO:0000313" key="2">
    <source>
        <dbReference type="EMBL" id="SMS00241.1"/>
    </source>
</evidence>
<dbReference type="EMBL" id="JAWRCO010000001">
    <property type="protein sequence ID" value="MDW6001732.1"/>
    <property type="molecule type" value="Genomic_DNA"/>
</dbReference>
<reference evidence="1 4" key="2">
    <citation type="submission" date="2023-11" db="EMBL/GenBank/DDBJ databases">
        <title>Plant-associative lifestyle of Vibrio porteresiae and its evolutionary dynamics.</title>
        <authorList>
            <person name="Rameshkumar N."/>
            <person name="Kirti K."/>
        </authorList>
    </citation>
    <scope>NUCLEOTIDE SEQUENCE [LARGE SCALE GENOMIC DNA]</scope>
    <source>
        <strain evidence="1 4">MSSRF38</strain>
    </source>
</reference>
<proteinExistence type="predicted"/>
<dbReference type="AlphaFoldDB" id="A0A1Y6IT82"/>
<gene>
    <name evidence="1" type="ORF">SBX37_02300</name>
    <name evidence="2" type="ORF">VIM7927_01490</name>
</gene>
<dbReference type="InterPro" id="IPR007922">
    <property type="entry name" value="DciA-like"/>
</dbReference>